<dbReference type="SUPFAM" id="SSF109604">
    <property type="entry name" value="HD-domain/PDEase-like"/>
    <property type="match status" value="1"/>
</dbReference>
<reference evidence="1" key="1">
    <citation type="journal article" date="2021" name="PeerJ">
        <title>Extensive microbial diversity within the chicken gut microbiome revealed by metagenomics and culture.</title>
        <authorList>
            <person name="Gilroy R."/>
            <person name="Ravi A."/>
            <person name="Getino M."/>
            <person name="Pursley I."/>
            <person name="Horton D.L."/>
            <person name="Alikhan N.F."/>
            <person name="Baker D."/>
            <person name="Gharbi K."/>
            <person name="Hall N."/>
            <person name="Watson M."/>
            <person name="Adriaenssens E.M."/>
            <person name="Foster-Nyarko E."/>
            <person name="Jarju S."/>
            <person name="Secka A."/>
            <person name="Antonio M."/>
            <person name="Oren A."/>
            <person name="Chaudhuri R.R."/>
            <person name="La Ragione R."/>
            <person name="Hildebrand F."/>
            <person name="Pallen M.J."/>
        </authorList>
    </citation>
    <scope>NUCLEOTIDE SEQUENCE</scope>
    <source>
        <strain evidence="1">ChiGjej6B6-11269</strain>
    </source>
</reference>
<dbReference type="Proteomes" id="UP000786989">
    <property type="component" value="Unassembled WGS sequence"/>
</dbReference>
<dbReference type="EMBL" id="DYWI01000180">
    <property type="protein sequence ID" value="HJF66270.1"/>
    <property type="molecule type" value="Genomic_DNA"/>
</dbReference>
<evidence type="ECO:0000313" key="2">
    <source>
        <dbReference type="Proteomes" id="UP000786989"/>
    </source>
</evidence>
<name>A0A9D3A2B4_9ACTN</name>
<dbReference type="InterPro" id="IPR003607">
    <property type="entry name" value="HD/PDEase_dom"/>
</dbReference>
<dbReference type="AlphaFoldDB" id="A0A9D3A2B4"/>
<sequence>MDETIAAALPEWKAIRPLFETWRRFMHECVSFWPGGGELHTKEHCERVLLHALTIGVRLGLSAEDLEALSACAVFHDSRRLDDGRDVGHGQRASDYYRECSRAAGFAHRDTGTEFDWRVALTIAYHDRDDAEGERATKAAAQGATEAEAALMIYRAFKDADALDRWRLGPHGLDPAFLRTEPAHQLVDFARRLVGTPPQETSC</sequence>
<reference evidence="1" key="2">
    <citation type="submission" date="2021-09" db="EMBL/GenBank/DDBJ databases">
        <authorList>
            <person name="Gilroy R."/>
        </authorList>
    </citation>
    <scope>NUCLEOTIDE SEQUENCE</scope>
    <source>
        <strain evidence="1">ChiGjej6B6-11269</strain>
    </source>
</reference>
<proteinExistence type="predicted"/>
<dbReference type="CDD" id="cd00077">
    <property type="entry name" value="HDc"/>
    <property type="match status" value="1"/>
</dbReference>
<accession>A0A9D3A2B4</accession>
<evidence type="ECO:0000313" key="1">
    <source>
        <dbReference type="EMBL" id="HJF66270.1"/>
    </source>
</evidence>
<comment type="caution">
    <text evidence="1">The sequence shown here is derived from an EMBL/GenBank/DDBJ whole genome shotgun (WGS) entry which is preliminary data.</text>
</comment>
<protein>
    <submittedName>
        <fullName evidence="1">HD domain-containing protein</fullName>
    </submittedName>
</protein>
<organism evidence="1 2">
    <name type="scientific">Slackia equolifaciens</name>
    <dbReference type="NCBI Taxonomy" id="498718"/>
    <lineage>
        <taxon>Bacteria</taxon>
        <taxon>Bacillati</taxon>
        <taxon>Actinomycetota</taxon>
        <taxon>Coriobacteriia</taxon>
        <taxon>Eggerthellales</taxon>
        <taxon>Eggerthellaceae</taxon>
        <taxon>Slackia</taxon>
    </lineage>
</organism>
<gene>
    <name evidence="1" type="ORF">K8U77_09195</name>
</gene>
<dbReference type="Gene3D" id="1.10.3210.10">
    <property type="entry name" value="Hypothetical protein af1432"/>
    <property type="match status" value="1"/>
</dbReference>